<keyword evidence="3" id="KW-1185">Reference proteome</keyword>
<dbReference type="eggNOG" id="ENOG50341UP">
    <property type="taxonomic scope" value="Bacteria"/>
</dbReference>
<dbReference type="Gene3D" id="1.10.3210.10">
    <property type="entry name" value="Hypothetical protein af1432"/>
    <property type="match status" value="1"/>
</dbReference>
<dbReference type="RefSeq" id="WP_052438825.1">
    <property type="nucleotide sequence ID" value="NZ_BBPN01000016.1"/>
</dbReference>
<dbReference type="InterPro" id="IPR003607">
    <property type="entry name" value="HD/PDEase_dom"/>
</dbReference>
<evidence type="ECO:0000313" key="2">
    <source>
        <dbReference type="EMBL" id="SEM67860.1"/>
    </source>
</evidence>
<dbReference type="STRING" id="235985.SAMN05414137_1438"/>
<organism evidence="2 3">
    <name type="scientific">Streptacidiphilus jiangxiensis</name>
    <dbReference type="NCBI Taxonomy" id="235985"/>
    <lineage>
        <taxon>Bacteria</taxon>
        <taxon>Bacillati</taxon>
        <taxon>Actinomycetota</taxon>
        <taxon>Actinomycetes</taxon>
        <taxon>Kitasatosporales</taxon>
        <taxon>Streptomycetaceae</taxon>
        <taxon>Streptacidiphilus</taxon>
    </lineage>
</organism>
<dbReference type="AlphaFoldDB" id="A0A1H8AAX3"/>
<dbReference type="EMBL" id="FOAZ01000043">
    <property type="protein sequence ID" value="SEM67860.1"/>
    <property type="molecule type" value="Genomic_DNA"/>
</dbReference>
<sequence length="248" mass="27005">MTASDLLPAGPTLRTLALAGQLPDHQALDRQTLSWIACNRPPQTEPRPRDLDRPALFVPARAWFARPQAAESIHGVRHGARVALLVQLLAPAHGVEPGRARALAGAAACHDCRRQGDRTDPGHGRRAADWLTGQADAVVGVFGTEFTDEVLTAVALHDVAHPDFTDQQAGAYRLHHQAVDLLKAADALDRYRLPLERWWSDPARLTRPVPNWAPPLAHDLVVHSEQARLDGATDEHALRQALDAVLPA</sequence>
<feature type="domain" description="HD/PDEase" evidence="1">
    <location>
        <begin position="71"/>
        <end position="200"/>
    </location>
</feature>
<dbReference type="OrthoDB" id="3872736at2"/>
<name>A0A1H8AAX3_STRJI</name>
<evidence type="ECO:0000259" key="1">
    <source>
        <dbReference type="SMART" id="SM00471"/>
    </source>
</evidence>
<dbReference type="SUPFAM" id="SSF109604">
    <property type="entry name" value="HD-domain/PDEase-like"/>
    <property type="match status" value="1"/>
</dbReference>
<evidence type="ECO:0000313" key="3">
    <source>
        <dbReference type="Proteomes" id="UP000183015"/>
    </source>
</evidence>
<accession>A0A1H8AAX3</accession>
<proteinExistence type="predicted"/>
<reference evidence="3" key="1">
    <citation type="submission" date="2016-10" db="EMBL/GenBank/DDBJ databases">
        <authorList>
            <person name="Varghese N."/>
        </authorList>
    </citation>
    <scope>NUCLEOTIDE SEQUENCE [LARGE SCALE GENOMIC DNA]</scope>
    <source>
        <strain evidence="3">DSM 45096 / BCRC 16803 / CGMCC 4.1857 / CIP 109030 / JCM 12277 / KCTC 19219 / NBRC 100920 / 33214</strain>
    </source>
</reference>
<gene>
    <name evidence="2" type="ORF">SAMN05414137_1438</name>
</gene>
<dbReference type="Proteomes" id="UP000183015">
    <property type="component" value="Unassembled WGS sequence"/>
</dbReference>
<protein>
    <recommendedName>
        <fullName evidence="1">HD/PDEase domain-containing protein</fullName>
    </recommendedName>
</protein>
<dbReference type="SMART" id="SM00471">
    <property type="entry name" value="HDc"/>
    <property type="match status" value="1"/>
</dbReference>